<comment type="subcellular location">
    <subcellularLocation>
        <location evidence="1">Membrane</location>
        <topology evidence="1">Multi-pass membrane protein</topology>
    </subcellularLocation>
</comment>
<comment type="similarity">
    <text evidence="2">Belongs to the GtrA family.</text>
</comment>
<evidence type="ECO:0000256" key="4">
    <source>
        <dbReference type="ARBA" id="ARBA00022989"/>
    </source>
</evidence>
<feature type="transmembrane region" description="Helical" evidence="6">
    <location>
        <begin position="86"/>
        <end position="107"/>
    </location>
</feature>
<feature type="transmembrane region" description="Helical" evidence="6">
    <location>
        <begin position="20"/>
        <end position="40"/>
    </location>
</feature>
<keyword evidence="5 6" id="KW-0472">Membrane</keyword>
<feature type="transmembrane region" description="Helical" evidence="6">
    <location>
        <begin position="46"/>
        <end position="65"/>
    </location>
</feature>
<proteinExistence type="inferred from homology"/>
<sequence>MKKPLFYYLKHYQPLLDRFLRFGAIGILSGAVFTVVTSFVASYTDLGPTIASAIGYAASLPLNFLGNRSYSFRSRSRWTGDLARYGALHALNLLLTTLSMGTVVGIFELHYGFGIAAAVLLVPLMNFLIMNFWVFDSSPSPSHFANDLTGPEIRR</sequence>
<dbReference type="InterPro" id="IPR007267">
    <property type="entry name" value="GtrA_DPMS_TM"/>
</dbReference>
<dbReference type="PANTHER" id="PTHR38459:SF1">
    <property type="entry name" value="PROPHAGE BACTOPRENOL-LINKED GLUCOSE TRANSLOCASE HOMOLOG"/>
    <property type="match status" value="1"/>
</dbReference>
<dbReference type="InterPro" id="IPR051401">
    <property type="entry name" value="GtrA_CellWall_Glycosyl"/>
</dbReference>
<accession>A0ABS5R9I5</accession>
<comment type="caution">
    <text evidence="8">The sequence shown here is derived from an EMBL/GenBank/DDBJ whole genome shotgun (WGS) entry which is preliminary data.</text>
</comment>
<feature type="transmembrane region" description="Helical" evidence="6">
    <location>
        <begin position="113"/>
        <end position="135"/>
    </location>
</feature>
<evidence type="ECO:0000313" key="9">
    <source>
        <dbReference type="Proteomes" id="UP001166585"/>
    </source>
</evidence>
<feature type="domain" description="GtrA/DPMS transmembrane" evidence="7">
    <location>
        <begin position="21"/>
        <end position="135"/>
    </location>
</feature>
<dbReference type="Pfam" id="PF04138">
    <property type="entry name" value="GtrA_DPMS_TM"/>
    <property type="match status" value="1"/>
</dbReference>
<keyword evidence="9" id="KW-1185">Reference proteome</keyword>
<dbReference type="Proteomes" id="UP001166585">
    <property type="component" value="Unassembled WGS sequence"/>
</dbReference>
<evidence type="ECO:0000259" key="7">
    <source>
        <dbReference type="Pfam" id="PF04138"/>
    </source>
</evidence>
<evidence type="ECO:0000313" key="8">
    <source>
        <dbReference type="EMBL" id="MBS9478338.1"/>
    </source>
</evidence>
<organism evidence="8 9">
    <name type="scientific">Ancylobacter radicis</name>
    <dbReference type="NCBI Taxonomy" id="2836179"/>
    <lineage>
        <taxon>Bacteria</taxon>
        <taxon>Pseudomonadati</taxon>
        <taxon>Pseudomonadota</taxon>
        <taxon>Alphaproteobacteria</taxon>
        <taxon>Hyphomicrobiales</taxon>
        <taxon>Xanthobacteraceae</taxon>
        <taxon>Ancylobacter</taxon>
    </lineage>
</organism>
<dbReference type="RefSeq" id="WP_213756244.1">
    <property type="nucleotide sequence ID" value="NZ_JAHCQH010000018.1"/>
</dbReference>
<evidence type="ECO:0000256" key="6">
    <source>
        <dbReference type="SAM" id="Phobius"/>
    </source>
</evidence>
<evidence type="ECO:0000256" key="5">
    <source>
        <dbReference type="ARBA" id="ARBA00023136"/>
    </source>
</evidence>
<keyword evidence="4 6" id="KW-1133">Transmembrane helix</keyword>
<evidence type="ECO:0000256" key="2">
    <source>
        <dbReference type="ARBA" id="ARBA00009399"/>
    </source>
</evidence>
<gene>
    <name evidence="8" type="ORF">KIP89_14580</name>
</gene>
<protein>
    <submittedName>
        <fullName evidence="8">GtrA family protein</fullName>
    </submittedName>
</protein>
<keyword evidence="3 6" id="KW-0812">Transmembrane</keyword>
<evidence type="ECO:0000256" key="1">
    <source>
        <dbReference type="ARBA" id="ARBA00004141"/>
    </source>
</evidence>
<dbReference type="PANTHER" id="PTHR38459">
    <property type="entry name" value="PROPHAGE BACTOPRENOL-LINKED GLUCOSE TRANSLOCASE HOMOLOG"/>
    <property type="match status" value="1"/>
</dbReference>
<dbReference type="EMBL" id="JAHCQH010000018">
    <property type="protein sequence ID" value="MBS9478338.1"/>
    <property type="molecule type" value="Genomic_DNA"/>
</dbReference>
<reference evidence="8" key="1">
    <citation type="submission" date="2021-05" db="EMBL/GenBank/DDBJ databases">
        <authorList>
            <person name="Sun Q."/>
            <person name="Inoue M."/>
        </authorList>
    </citation>
    <scope>NUCLEOTIDE SEQUENCE</scope>
    <source>
        <strain evidence="8">VKM B-3255</strain>
    </source>
</reference>
<name>A0ABS5R9I5_9HYPH</name>
<evidence type="ECO:0000256" key="3">
    <source>
        <dbReference type="ARBA" id="ARBA00022692"/>
    </source>
</evidence>